<organism evidence="3 4">
    <name type="scientific">Brassica cretica</name>
    <name type="common">Mustard</name>
    <dbReference type="NCBI Taxonomy" id="69181"/>
    <lineage>
        <taxon>Eukaryota</taxon>
        <taxon>Viridiplantae</taxon>
        <taxon>Streptophyta</taxon>
        <taxon>Embryophyta</taxon>
        <taxon>Tracheophyta</taxon>
        <taxon>Spermatophyta</taxon>
        <taxon>Magnoliopsida</taxon>
        <taxon>eudicotyledons</taxon>
        <taxon>Gunneridae</taxon>
        <taxon>Pentapetalae</taxon>
        <taxon>rosids</taxon>
        <taxon>malvids</taxon>
        <taxon>Brassicales</taxon>
        <taxon>Brassicaceae</taxon>
        <taxon>Brassiceae</taxon>
        <taxon>Brassica</taxon>
    </lineage>
</organism>
<name>A0A8S9NSY8_BRACR</name>
<dbReference type="EMBL" id="QGKX02001521">
    <property type="protein sequence ID" value="KAF3506619.1"/>
    <property type="molecule type" value="Genomic_DNA"/>
</dbReference>
<feature type="transmembrane region" description="Helical" evidence="2">
    <location>
        <begin position="91"/>
        <end position="109"/>
    </location>
</feature>
<keyword evidence="1" id="KW-0175">Coiled coil</keyword>
<feature type="transmembrane region" description="Helical" evidence="2">
    <location>
        <begin position="52"/>
        <end position="71"/>
    </location>
</feature>
<keyword evidence="2" id="KW-1133">Transmembrane helix</keyword>
<reference evidence="3" key="1">
    <citation type="submission" date="2019-12" db="EMBL/GenBank/DDBJ databases">
        <title>Genome sequencing and annotation of Brassica cretica.</title>
        <authorList>
            <person name="Studholme D.J."/>
            <person name="Sarris P."/>
        </authorList>
    </citation>
    <scope>NUCLEOTIDE SEQUENCE</scope>
    <source>
        <strain evidence="3">PFS-109/04</strain>
        <tissue evidence="3">Leaf</tissue>
    </source>
</reference>
<evidence type="ECO:0000313" key="3">
    <source>
        <dbReference type="EMBL" id="KAF3506619.1"/>
    </source>
</evidence>
<evidence type="ECO:0000256" key="1">
    <source>
        <dbReference type="SAM" id="Coils"/>
    </source>
</evidence>
<dbReference type="AlphaFoldDB" id="A0A8S9NSY8"/>
<proteinExistence type="predicted"/>
<comment type="caution">
    <text evidence="3">The sequence shown here is derived from an EMBL/GenBank/DDBJ whole genome shotgun (WGS) entry which is preliminary data.</text>
</comment>
<evidence type="ECO:0000313" key="4">
    <source>
        <dbReference type="Proteomes" id="UP000712600"/>
    </source>
</evidence>
<sequence length="257" mass="29427">MARSPYYGSSYLDYLSLPNPHLCFFFMVVFFVFSFTWYLNYESILEDTMNNLKFFIILSPLFLLLLVHFFSGGLSLYVPLPEQDSIHHAGSSPWGVAAVLVVILFMVSYQSDIHEMWFPFGANTMLDGGRGRDGKDHFSNSSGDRNFQVKEELEALIKTHDVLQDESWEMEEIIDEFIFKVLVMEERLEVKEVLCSELEKKSKRLEDLLNNEKKLTSQRRKELAKSLVNSAAREGVAGADEGLENGFVSFGDELSDI</sequence>
<gene>
    <name evidence="3" type="ORF">F2Q69_00000833</name>
</gene>
<dbReference type="PANTHER" id="PTHR33306:SF24">
    <property type="entry name" value="TRANSMEMBRANE PROTEIN"/>
    <property type="match status" value="1"/>
</dbReference>
<dbReference type="PANTHER" id="PTHR33306">
    <property type="entry name" value="EXPRESSED PROTEIN-RELATED-RELATED"/>
    <property type="match status" value="1"/>
</dbReference>
<dbReference type="Proteomes" id="UP000712600">
    <property type="component" value="Unassembled WGS sequence"/>
</dbReference>
<keyword evidence="2" id="KW-0472">Membrane</keyword>
<feature type="transmembrane region" description="Helical" evidence="2">
    <location>
        <begin position="20"/>
        <end position="40"/>
    </location>
</feature>
<evidence type="ECO:0000256" key="2">
    <source>
        <dbReference type="SAM" id="Phobius"/>
    </source>
</evidence>
<protein>
    <submittedName>
        <fullName evidence="3">Uncharacterized protein</fullName>
    </submittedName>
</protein>
<accession>A0A8S9NSY8</accession>
<feature type="coiled-coil region" evidence="1">
    <location>
        <begin position="188"/>
        <end position="225"/>
    </location>
</feature>
<keyword evidence="2" id="KW-0812">Transmembrane</keyword>